<sequence>MRYIKNSDILMTNLLYPIVLLLIATAPLVLKLVFNQIILV</sequence>
<keyword evidence="1" id="KW-0472">Membrane</keyword>
<organism evidence="2 3">
    <name type="scientific">Catonella morbi ATCC 51271</name>
    <dbReference type="NCBI Taxonomy" id="592026"/>
    <lineage>
        <taxon>Bacteria</taxon>
        <taxon>Bacillati</taxon>
        <taxon>Bacillota</taxon>
        <taxon>Clostridia</taxon>
        <taxon>Lachnospirales</taxon>
        <taxon>Lachnospiraceae</taxon>
        <taxon>Catonella</taxon>
    </lineage>
</organism>
<dbReference type="Proteomes" id="UP000018227">
    <property type="component" value="Unassembled WGS sequence"/>
</dbReference>
<evidence type="ECO:0000313" key="3">
    <source>
        <dbReference type="Proteomes" id="UP000018227"/>
    </source>
</evidence>
<keyword evidence="3" id="KW-1185">Reference proteome</keyword>
<gene>
    <name evidence="2" type="ORF">GCWU0000282_000920</name>
</gene>
<comment type="caution">
    <text evidence="2">The sequence shown here is derived from an EMBL/GenBank/DDBJ whole genome shotgun (WGS) entry which is preliminary data.</text>
</comment>
<dbReference type="STRING" id="592026.GCWU0000282_000920"/>
<accession>V2XNL6</accession>
<proteinExistence type="predicted"/>
<keyword evidence="1" id="KW-1133">Transmembrane helix</keyword>
<reference evidence="2 3" key="1">
    <citation type="submission" date="2013-06" db="EMBL/GenBank/DDBJ databases">
        <authorList>
            <person name="Weinstock G."/>
            <person name="Sodergren E."/>
            <person name="Clifton S."/>
            <person name="Fulton L."/>
            <person name="Fulton B."/>
            <person name="Courtney L."/>
            <person name="Fronick C."/>
            <person name="Harrison M."/>
            <person name="Strong C."/>
            <person name="Farmer C."/>
            <person name="Delahaunty K."/>
            <person name="Markovic C."/>
            <person name="Hall O."/>
            <person name="Minx P."/>
            <person name="Tomlinson C."/>
            <person name="Mitreva M."/>
            <person name="Nelson J."/>
            <person name="Hou S."/>
            <person name="Wollam A."/>
            <person name="Pepin K.H."/>
            <person name="Johnson M."/>
            <person name="Bhonagiri V."/>
            <person name="Nash W.E."/>
            <person name="Warren W."/>
            <person name="Chinwalla A."/>
            <person name="Mardis E.R."/>
            <person name="Wilson R.K."/>
        </authorList>
    </citation>
    <scope>NUCLEOTIDE SEQUENCE [LARGE SCALE GENOMIC DNA]</scope>
    <source>
        <strain evidence="2 3">ATCC 51271</strain>
    </source>
</reference>
<dbReference type="EMBL" id="ACIL03000007">
    <property type="protein sequence ID" value="ESL03754.1"/>
    <property type="molecule type" value="Genomic_DNA"/>
</dbReference>
<feature type="transmembrane region" description="Helical" evidence="1">
    <location>
        <begin position="14"/>
        <end position="34"/>
    </location>
</feature>
<dbReference type="AlphaFoldDB" id="V2XNL6"/>
<keyword evidence="1" id="KW-0812">Transmembrane</keyword>
<evidence type="ECO:0000256" key="1">
    <source>
        <dbReference type="SAM" id="Phobius"/>
    </source>
</evidence>
<protein>
    <submittedName>
        <fullName evidence="2">Uncharacterized protein</fullName>
    </submittedName>
</protein>
<evidence type="ECO:0000313" key="2">
    <source>
        <dbReference type="EMBL" id="ESL03754.1"/>
    </source>
</evidence>
<name>V2XNL6_9FIRM</name>
<dbReference type="HOGENOM" id="CLU_3286808_0_0_9"/>